<organism evidence="10">
    <name type="scientific">hydrothermal vent metagenome</name>
    <dbReference type="NCBI Taxonomy" id="652676"/>
    <lineage>
        <taxon>unclassified sequences</taxon>
        <taxon>metagenomes</taxon>
        <taxon>ecological metagenomes</taxon>
    </lineage>
</organism>
<accession>A0A3B1AWM3</accession>
<proteinExistence type="inferred from homology"/>
<dbReference type="AlphaFoldDB" id="A0A3B1AWM3"/>
<evidence type="ECO:0000256" key="7">
    <source>
        <dbReference type="ARBA" id="ARBA00023136"/>
    </source>
</evidence>
<dbReference type="FunFam" id="1.20.81.30:FF:000001">
    <property type="entry name" value="Type II secretion system protein F"/>
    <property type="match status" value="2"/>
</dbReference>
<protein>
    <submittedName>
        <fullName evidence="10">MSHA biogenesis protein MshG</fullName>
    </submittedName>
</protein>
<dbReference type="PRINTS" id="PR00812">
    <property type="entry name" value="BCTERIALGSPF"/>
</dbReference>
<dbReference type="InterPro" id="IPR018076">
    <property type="entry name" value="T2SS_GspF_dom"/>
</dbReference>
<dbReference type="InterPro" id="IPR003004">
    <property type="entry name" value="GspF/PilC"/>
</dbReference>
<dbReference type="InterPro" id="IPR042094">
    <property type="entry name" value="T2SS_GspF_sf"/>
</dbReference>
<evidence type="ECO:0000256" key="4">
    <source>
        <dbReference type="ARBA" id="ARBA00022519"/>
    </source>
</evidence>
<dbReference type="EMBL" id="UOFY01000027">
    <property type="protein sequence ID" value="VAX08152.1"/>
    <property type="molecule type" value="Genomic_DNA"/>
</dbReference>
<reference evidence="10" key="1">
    <citation type="submission" date="2018-06" db="EMBL/GenBank/DDBJ databases">
        <authorList>
            <person name="Zhirakovskaya E."/>
        </authorList>
    </citation>
    <scope>NUCLEOTIDE SEQUENCE</scope>
</reference>
<comment type="similarity">
    <text evidence="2">Belongs to the GSP F family.</text>
</comment>
<dbReference type="GO" id="GO:0015628">
    <property type="term" value="P:protein secretion by the type II secretion system"/>
    <property type="evidence" value="ECO:0007669"/>
    <property type="project" value="TreeGrafter"/>
</dbReference>
<evidence type="ECO:0000313" key="10">
    <source>
        <dbReference type="EMBL" id="VAX08152.1"/>
    </source>
</evidence>
<comment type="subcellular location">
    <subcellularLocation>
        <location evidence="1">Cell inner membrane</location>
        <topology evidence="1">Multi-pass membrane protein</topology>
    </subcellularLocation>
</comment>
<evidence type="ECO:0000256" key="1">
    <source>
        <dbReference type="ARBA" id="ARBA00004429"/>
    </source>
</evidence>
<keyword evidence="7 8" id="KW-0472">Membrane</keyword>
<dbReference type="GO" id="GO:0005886">
    <property type="term" value="C:plasma membrane"/>
    <property type="evidence" value="ECO:0007669"/>
    <property type="project" value="UniProtKB-SubCell"/>
</dbReference>
<evidence type="ECO:0000256" key="2">
    <source>
        <dbReference type="ARBA" id="ARBA00005745"/>
    </source>
</evidence>
<evidence type="ECO:0000256" key="5">
    <source>
        <dbReference type="ARBA" id="ARBA00022692"/>
    </source>
</evidence>
<sequence>MPFFQYRGRTAQGSAVNGDVEAASASSVASQLSNTGITPISITEIQKSAGINDLIYQWQRRKKPELDDLILFARQFYTLMRAGVPIIRAINGLAETTRNLMFKETLRDVLGELEAGHEFSAAMSRHPKIFSSLFINMVRVGENSGRLDEVFLQIAGYLEREKTTRDQIKSAMRYPSFVIIAVIVAMFIINLWVIPTFAKVFSGFNAELPLPTQILLMVSDFTVAYWMYFLGAIILASLMLGHYLKTEVGQYQWDRVKLRIPIIGSILLRATLSRFARAFAMSIRSGVPLVQALMLVSRAVDNHFIGKAVLNMRNGVERGDTLTRTAAASNMFTPLVLQMMAVGEETGSVDDLLDQVSDFYDREVDYDLQSLTSKLEPILIIIIAAMVMVLALGVFLPMWDLINVAK</sequence>
<feature type="domain" description="Type II secretion system protein GspF" evidence="9">
    <location>
        <begin position="275"/>
        <end position="397"/>
    </location>
</feature>
<name>A0A3B1AWM3_9ZZZZ</name>
<dbReference type="Gene3D" id="1.20.81.30">
    <property type="entry name" value="Type II secretion system (T2SS), domain F"/>
    <property type="match status" value="2"/>
</dbReference>
<dbReference type="PANTHER" id="PTHR30012:SF4">
    <property type="entry name" value="MSHA BIOGENESIS PROTEIN MSHG"/>
    <property type="match status" value="1"/>
</dbReference>
<gene>
    <name evidence="10" type="ORF">MNBD_GAMMA25-434</name>
</gene>
<dbReference type="Pfam" id="PF00482">
    <property type="entry name" value="T2SSF"/>
    <property type="match status" value="2"/>
</dbReference>
<feature type="transmembrane region" description="Helical" evidence="8">
    <location>
        <begin position="378"/>
        <end position="399"/>
    </location>
</feature>
<evidence type="ECO:0000256" key="6">
    <source>
        <dbReference type="ARBA" id="ARBA00022989"/>
    </source>
</evidence>
<feature type="domain" description="Type II secretion system protein GspF" evidence="9">
    <location>
        <begin position="72"/>
        <end position="195"/>
    </location>
</feature>
<feature type="transmembrane region" description="Helical" evidence="8">
    <location>
        <begin position="225"/>
        <end position="244"/>
    </location>
</feature>
<evidence type="ECO:0000256" key="3">
    <source>
        <dbReference type="ARBA" id="ARBA00022475"/>
    </source>
</evidence>
<keyword evidence="5 8" id="KW-0812">Transmembrane</keyword>
<dbReference type="PANTHER" id="PTHR30012">
    <property type="entry name" value="GENERAL SECRETION PATHWAY PROTEIN"/>
    <property type="match status" value="1"/>
</dbReference>
<keyword evidence="4" id="KW-0997">Cell inner membrane</keyword>
<keyword evidence="3" id="KW-1003">Cell membrane</keyword>
<evidence type="ECO:0000256" key="8">
    <source>
        <dbReference type="SAM" id="Phobius"/>
    </source>
</evidence>
<feature type="transmembrane region" description="Helical" evidence="8">
    <location>
        <begin position="174"/>
        <end position="194"/>
    </location>
</feature>
<keyword evidence="6 8" id="KW-1133">Transmembrane helix</keyword>
<evidence type="ECO:0000259" key="9">
    <source>
        <dbReference type="Pfam" id="PF00482"/>
    </source>
</evidence>